<gene>
    <name evidence="2" type="ORF">C0Q70_14741</name>
</gene>
<dbReference type="EMBL" id="PZQS01000009">
    <property type="protein sequence ID" value="PVD24270.1"/>
    <property type="molecule type" value="Genomic_DNA"/>
</dbReference>
<organism evidence="2 3">
    <name type="scientific">Pomacea canaliculata</name>
    <name type="common">Golden apple snail</name>
    <dbReference type="NCBI Taxonomy" id="400727"/>
    <lineage>
        <taxon>Eukaryota</taxon>
        <taxon>Metazoa</taxon>
        <taxon>Spiralia</taxon>
        <taxon>Lophotrochozoa</taxon>
        <taxon>Mollusca</taxon>
        <taxon>Gastropoda</taxon>
        <taxon>Caenogastropoda</taxon>
        <taxon>Architaenioglossa</taxon>
        <taxon>Ampullarioidea</taxon>
        <taxon>Ampullariidae</taxon>
        <taxon>Pomacea</taxon>
    </lineage>
</organism>
<protein>
    <submittedName>
        <fullName evidence="2">Uncharacterized protein</fullName>
    </submittedName>
</protein>
<dbReference type="Proteomes" id="UP000245119">
    <property type="component" value="Linkage Group LG9"/>
</dbReference>
<dbReference type="AlphaFoldDB" id="A0A2T7NSX0"/>
<proteinExistence type="predicted"/>
<evidence type="ECO:0000313" key="3">
    <source>
        <dbReference type="Proteomes" id="UP000245119"/>
    </source>
</evidence>
<sequence length="292" mass="32359">MPGYTRRGQKERTRTGGRTNTDYNRTDKKLFYPFPSPPTLILLHGPPSQVCQRGGCTEGRKSSTKSQAYPTHPEYKTHLTLDELTTHPVTRPHTRQGLHLRPPSFLSFPTPTLPCPSPLFPSSGSGTPARGCSTLKPSPGSFLAPQFALKDLPVGGEGKLQFVEDLFTYLFTYRALPLLGARARSPRGRRLVAVSPNSCLWSLVWSGVVPASRQWMCEFQKLEHFLQQETSCDLCGAPTIPVLCKQRLQAAFLHPLHVHRTLGHRTRTVSTPPPHPTPCLLLPPPRVALHGD</sequence>
<comment type="caution">
    <text evidence="2">The sequence shown here is derived from an EMBL/GenBank/DDBJ whole genome shotgun (WGS) entry which is preliminary data.</text>
</comment>
<keyword evidence="3" id="KW-1185">Reference proteome</keyword>
<accession>A0A2T7NSX0</accession>
<evidence type="ECO:0000313" key="2">
    <source>
        <dbReference type="EMBL" id="PVD24270.1"/>
    </source>
</evidence>
<evidence type="ECO:0000256" key="1">
    <source>
        <dbReference type="SAM" id="MobiDB-lite"/>
    </source>
</evidence>
<feature type="region of interest" description="Disordered" evidence="1">
    <location>
        <begin position="1"/>
        <end position="30"/>
    </location>
</feature>
<reference evidence="2 3" key="1">
    <citation type="submission" date="2018-04" db="EMBL/GenBank/DDBJ databases">
        <title>The genome of golden apple snail Pomacea canaliculata provides insight into stress tolerance and invasive adaptation.</title>
        <authorList>
            <person name="Liu C."/>
            <person name="Liu B."/>
            <person name="Ren Y."/>
            <person name="Zhang Y."/>
            <person name="Wang H."/>
            <person name="Li S."/>
            <person name="Jiang F."/>
            <person name="Yin L."/>
            <person name="Zhang G."/>
            <person name="Qian W."/>
            <person name="Fan W."/>
        </authorList>
    </citation>
    <scope>NUCLEOTIDE SEQUENCE [LARGE SCALE GENOMIC DNA]</scope>
    <source>
        <strain evidence="2">SZHN2017</strain>
        <tissue evidence="2">Muscle</tissue>
    </source>
</reference>
<name>A0A2T7NSX0_POMCA</name>